<evidence type="ECO:0000256" key="4">
    <source>
        <dbReference type="ARBA" id="ARBA00005225"/>
    </source>
</evidence>
<organism evidence="17 18">
    <name type="scientific">Marinomonas polaris DSM 16579</name>
    <dbReference type="NCBI Taxonomy" id="1122206"/>
    <lineage>
        <taxon>Bacteria</taxon>
        <taxon>Pseudomonadati</taxon>
        <taxon>Pseudomonadota</taxon>
        <taxon>Gammaproteobacteria</taxon>
        <taxon>Oceanospirillales</taxon>
        <taxon>Oceanospirillaceae</taxon>
        <taxon>Marinomonas</taxon>
    </lineage>
</organism>
<evidence type="ECO:0000313" key="18">
    <source>
        <dbReference type="Proteomes" id="UP000184517"/>
    </source>
</evidence>
<keyword evidence="13 16" id="KW-0173">Coenzyme A biosynthesis</keyword>
<dbReference type="InterPro" id="IPR043129">
    <property type="entry name" value="ATPase_NBD"/>
</dbReference>
<keyword evidence="8 16" id="KW-0808">Transferase</keyword>
<dbReference type="GO" id="GO:0005524">
    <property type="term" value="F:ATP binding"/>
    <property type="evidence" value="ECO:0007669"/>
    <property type="project" value="UniProtKB-UniRule"/>
</dbReference>
<comment type="catalytic activity">
    <reaction evidence="1 16">
        <text>(R)-pantothenate + ATP = (R)-4'-phosphopantothenate + ADP + H(+)</text>
        <dbReference type="Rhea" id="RHEA:16373"/>
        <dbReference type="ChEBI" id="CHEBI:10986"/>
        <dbReference type="ChEBI" id="CHEBI:15378"/>
        <dbReference type="ChEBI" id="CHEBI:29032"/>
        <dbReference type="ChEBI" id="CHEBI:30616"/>
        <dbReference type="ChEBI" id="CHEBI:456216"/>
        <dbReference type="EC" id="2.7.1.33"/>
    </reaction>
</comment>
<dbReference type="OrthoDB" id="9781305at2"/>
<dbReference type="HAMAP" id="MF_01274">
    <property type="entry name" value="Pantothen_kinase_3"/>
    <property type="match status" value="1"/>
</dbReference>
<keyword evidence="18" id="KW-1185">Reference proteome</keyword>
<evidence type="ECO:0000256" key="7">
    <source>
        <dbReference type="ARBA" id="ARBA00022490"/>
    </source>
</evidence>
<dbReference type="SUPFAM" id="SSF53067">
    <property type="entry name" value="Actin-like ATPase domain"/>
    <property type="match status" value="2"/>
</dbReference>
<evidence type="ECO:0000256" key="10">
    <source>
        <dbReference type="ARBA" id="ARBA00022777"/>
    </source>
</evidence>
<protein>
    <recommendedName>
        <fullName evidence="15 16">Type III pantothenate kinase</fullName>
        <ecNumber evidence="6 16">2.7.1.33</ecNumber>
    </recommendedName>
    <alternativeName>
        <fullName evidence="16">PanK-III</fullName>
    </alternativeName>
    <alternativeName>
        <fullName evidence="16">Pantothenic acid kinase</fullName>
    </alternativeName>
</protein>
<comment type="subunit">
    <text evidence="5 16">Homodimer.</text>
</comment>
<evidence type="ECO:0000256" key="9">
    <source>
        <dbReference type="ARBA" id="ARBA00022741"/>
    </source>
</evidence>
<comment type="cofactor">
    <cofactor evidence="2">
        <name>K(+)</name>
        <dbReference type="ChEBI" id="CHEBI:29103"/>
    </cofactor>
</comment>
<evidence type="ECO:0000256" key="8">
    <source>
        <dbReference type="ARBA" id="ARBA00022679"/>
    </source>
</evidence>
<comment type="similarity">
    <text evidence="14 16">Belongs to the type III pantothenate kinase family.</text>
</comment>
<evidence type="ECO:0000256" key="14">
    <source>
        <dbReference type="ARBA" id="ARBA00038036"/>
    </source>
</evidence>
<evidence type="ECO:0000256" key="1">
    <source>
        <dbReference type="ARBA" id="ARBA00001206"/>
    </source>
</evidence>
<evidence type="ECO:0000256" key="12">
    <source>
        <dbReference type="ARBA" id="ARBA00022958"/>
    </source>
</evidence>
<evidence type="ECO:0000256" key="15">
    <source>
        <dbReference type="ARBA" id="ARBA00040883"/>
    </source>
</evidence>
<evidence type="ECO:0000256" key="11">
    <source>
        <dbReference type="ARBA" id="ARBA00022840"/>
    </source>
</evidence>
<keyword evidence="10 16" id="KW-0418">Kinase</keyword>
<dbReference type="GO" id="GO:0004594">
    <property type="term" value="F:pantothenate kinase activity"/>
    <property type="evidence" value="ECO:0007669"/>
    <property type="project" value="UniProtKB-UniRule"/>
</dbReference>
<gene>
    <name evidence="16" type="primary">coaX</name>
    <name evidence="17" type="ORF">SAMN02745753_04241</name>
</gene>
<comment type="pathway">
    <text evidence="4 16">Cofactor biosynthesis; coenzyme A biosynthesis; CoA from (R)-pantothenate: step 1/5.</text>
</comment>
<evidence type="ECO:0000256" key="6">
    <source>
        <dbReference type="ARBA" id="ARBA00012102"/>
    </source>
</evidence>
<evidence type="ECO:0000256" key="16">
    <source>
        <dbReference type="HAMAP-Rule" id="MF_01274"/>
    </source>
</evidence>
<evidence type="ECO:0000256" key="13">
    <source>
        <dbReference type="ARBA" id="ARBA00022993"/>
    </source>
</evidence>
<dbReference type="CDD" id="cd24015">
    <property type="entry name" value="ASKHA_NBD_PanK-III"/>
    <property type="match status" value="1"/>
</dbReference>
<dbReference type="PANTHER" id="PTHR34265">
    <property type="entry name" value="TYPE III PANTOTHENATE KINASE"/>
    <property type="match status" value="1"/>
</dbReference>
<dbReference type="AlphaFoldDB" id="A0A1M5LBR5"/>
<name>A0A1M5LBR5_9GAMM</name>
<dbReference type="GO" id="GO:0005737">
    <property type="term" value="C:cytoplasm"/>
    <property type="evidence" value="ECO:0007669"/>
    <property type="project" value="UniProtKB-SubCell"/>
</dbReference>
<dbReference type="RefSeq" id="WP_072841855.1">
    <property type="nucleotide sequence ID" value="NZ_FQVF01000025.1"/>
</dbReference>
<dbReference type="InterPro" id="IPR004619">
    <property type="entry name" value="Type_III_PanK"/>
</dbReference>
<feature type="active site" description="Proton acceptor" evidence="16">
    <location>
        <position position="99"/>
    </location>
</feature>
<feature type="binding site" evidence="16">
    <location>
        <position position="175"/>
    </location>
    <ligand>
        <name>substrate</name>
    </ligand>
</feature>
<dbReference type="GO" id="GO:0046872">
    <property type="term" value="F:metal ion binding"/>
    <property type="evidence" value="ECO:0007669"/>
    <property type="project" value="UniProtKB-KW"/>
</dbReference>
<comment type="function">
    <text evidence="16">Catalyzes the phosphorylation of pantothenate (Pan), the first step in CoA biosynthesis.</text>
</comment>
<dbReference type="EMBL" id="FQVF01000025">
    <property type="protein sequence ID" value="SHG62385.1"/>
    <property type="molecule type" value="Genomic_DNA"/>
</dbReference>
<keyword evidence="16" id="KW-0479">Metal-binding</keyword>
<dbReference type="Pfam" id="PF03309">
    <property type="entry name" value="Pan_kinase"/>
    <property type="match status" value="1"/>
</dbReference>
<dbReference type="GO" id="GO:0015937">
    <property type="term" value="P:coenzyme A biosynthetic process"/>
    <property type="evidence" value="ECO:0007669"/>
    <property type="project" value="UniProtKB-UniRule"/>
</dbReference>
<feature type="binding site" evidence="16">
    <location>
        <begin position="97"/>
        <end position="100"/>
    </location>
    <ligand>
        <name>substrate</name>
    </ligand>
</feature>
<proteinExistence type="inferred from homology"/>
<feature type="binding site" evidence="16">
    <location>
        <position position="119"/>
    </location>
    <ligand>
        <name>K(+)</name>
        <dbReference type="ChEBI" id="CHEBI:29103"/>
    </ligand>
</feature>
<evidence type="ECO:0000313" key="17">
    <source>
        <dbReference type="EMBL" id="SHG62385.1"/>
    </source>
</evidence>
<accession>A0A1M5LBR5</accession>
<sequence length="244" mass="26513">MSVESRILVVDAGNTSIKFTAFEGEKVLWVQRGDSCPVETGFAPEVIYFASVRSKEQSALLHADVQAEFPSSEWITLTSQATACFVRNAYIEPERLGIDRWLGVIAAHHLIKGDAVVVDAGTAIKVDVVNREGVHLGGYIAPGLAMMTESLLSKTARIRFDSHEVVEGEGLPNSTARAVTEGCHEMALGFLERIHHLYPEFKWVVTGGDAQALLNRLGIALECFPNLVALGAKLVGDEQLRGNK</sequence>
<evidence type="ECO:0000256" key="5">
    <source>
        <dbReference type="ARBA" id="ARBA00011738"/>
    </source>
</evidence>
<evidence type="ECO:0000256" key="2">
    <source>
        <dbReference type="ARBA" id="ARBA00001958"/>
    </source>
</evidence>
<keyword evidence="9 16" id="KW-0547">Nucleotide-binding</keyword>
<evidence type="ECO:0000256" key="3">
    <source>
        <dbReference type="ARBA" id="ARBA00004496"/>
    </source>
</evidence>
<feature type="binding site" evidence="16">
    <location>
        <position position="90"/>
    </location>
    <ligand>
        <name>substrate</name>
    </ligand>
</feature>
<keyword evidence="7 16" id="KW-0963">Cytoplasm</keyword>
<dbReference type="Proteomes" id="UP000184517">
    <property type="component" value="Unassembled WGS sequence"/>
</dbReference>
<comment type="subcellular location">
    <subcellularLocation>
        <location evidence="3 16">Cytoplasm</location>
    </subcellularLocation>
</comment>
<dbReference type="UniPathway" id="UPA00241">
    <property type="reaction ID" value="UER00352"/>
</dbReference>
<keyword evidence="11 16" id="KW-0067">ATP-binding</keyword>
<feature type="binding site" evidence="16">
    <location>
        <begin position="11"/>
        <end position="18"/>
    </location>
    <ligand>
        <name>ATP</name>
        <dbReference type="ChEBI" id="CHEBI:30616"/>
    </ligand>
</feature>
<comment type="cofactor">
    <cofactor evidence="16">
        <name>NH4(+)</name>
        <dbReference type="ChEBI" id="CHEBI:28938"/>
    </cofactor>
    <cofactor evidence="16">
        <name>K(+)</name>
        <dbReference type="ChEBI" id="CHEBI:29103"/>
    </cofactor>
    <text evidence="16">A monovalent cation. Ammonium or potassium.</text>
</comment>
<dbReference type="NCBIfam" id="TIGR00671">
    <property type="entry name" value="baf"/>
    <property type="match status" value="1"/>
</dbReference>
<keyword evidence="12 16" id="KW-0630">Potassium</keyword>
<feature type="binding site" evidence="16">
    <location>
        <position position="122"/>
    </location>
    <ligand>
        <name>ATP</name>
        <dbReference type="ChEBI" id="CHEBI:30616"/>
    </ligand>
</feature>
<dbReference type="Gene3D" id="3.30.420.40">
    <property type="match status" value="2"/>
</dbReference>
<dbReference type="EC" id="2.7.1.33" evidence="6 16"/>
<reference evidence="18" key="1">
    <citation type="submission" date="2016-11" db="EMBL/GenBank/DDBJ databases">
        <authorList>
            <person name="Varghese N."/>
            <person name="Submissions S."/>
        </authorList>
    </citation>
    <scope>NUCLEOTIDE SEQUENCE [LARGE SCALE GENOMIC DNA]</scope>
    <source>
        <strain evidence="18">DSM 16579</strain>
    </source>
</reference>
<dbReference type="STRING" id="1122206.SAMN02745753_04241"/>
<dbReference type="PANTHER" id="PTHR34265:SF1">
    <property type="entry name" value="TYPE III PANTOTHENATE KINASE"/>
    <property type="match status" value="1"/>
</dbReference>